<proteinExistence type="predicted"/>
<feature type="region of interest" description="Disordered" evidence="1">
    <location>
        <begin position="1"/>
        <end position="22"/>
    </location>
</feature>
<dbReference type="STRING" id="1314783.A0A165QI73"/>
<dbReference type="AlphaFoldDB" id="A0A165QI73"/>
<dbReference type="Pfam" id="PF02992">
    <property type="entry name" value="Transposase_21"/>
    <property type="match status" value="1"/>
</dbReference>
<dbReference type="InterPro" id="IPR004242">
    <property type="entry name" value="Transposase_21"/>
</dbReference>
<feature type="compositionally biased region" description="Polar residues" evidence="1">
    <location>
        <begin position="91"/>
        <end position="101"/>
    </location>
</feature>
<feature type="region of interest" description="Disordered" evidence="1">
    <location>
        <begin position="34"/>
        <end position="59"/>
    </location>
</feature>
<evidence type="ECO:0008006" key="4">
    <source>
        <dbReference type="Google" id="ProtNLM"/>
    </source>
</evidence>
<sequence>MASSNDIDMISSGSDEEGSGPRSKFCTCLRKCGGGHPVSARTHSRHKKYRERESDRGLPTYDEFLAGYSSADTGANHAAAGHSPAVCRSAQETGLESNPRLSQRRRLEGSNVENSGNDAQEHSAPTAVSDNISTMHVSVLDNITDLRGLPAVNVTHDGRSAVDGQITAVEMHNASSNRGLPMTPAQDRPPALPRPPTREQNHPQAGGLEHSQEGQPSRIHEDEQDELPANAQVPHAGDEQDPRPGLNEQDRLRAGPDSDVDGDNDELFAHLDELRYGLAFIDELKAATLENGPLGEETVHRLRNPPEEEVKIVDDDVLYSLQMFMRLHNHPQDAYNGTREMYNQRHPDHPMLSLYEVEKKITELTGVVPVLVDMCPKSCMAYTGPFAERESCLYCGAPRYDQEKLRRSGGKVKVARHFSTIPIGPQLQALRRSKPSARAARYRHEQTQKILAQLREMHGRLPVRDDILHGEEYLDAVREDRIKENDMVLILSLDGAQLYESKQSDCWIYIWVLVDLGPDVRYRKKYVLIGGFIPGPEKPKHMESFLFTGLHHLSALMKEGLRVWDASTRQVVTSRPFLAVVAADGPGMTSINGLVGHQGAFGCRVYCGLPCRHKAGNSTYYPALGKPFDYDVLNCDHPDIAVPDIPSAYSDDYTSKLKRLINESRTEAQYKANRKATGICKPSILLGLNRTFGMPRCCGIDLMHLAALNLTELLLDLWRGKLDCDKEDNRSTWDWAVLQGDVWKEHGALVAGMKKYLPGSFDRPPRDPSEKISSGYKAQEFLTYVFGLGPAILLGTLPDVYWEHFCKLVLGLRLVHQWSISEEDLIRARDLFYEFIDDFERLYYRHDKHRLHFCRQSIHLLKHVCEEIVRLGPPACYTQWTMERTIGNLGEEIRQPSNPWANLAERGLLRAQTNAMKALDPSKFDFDPQEKGLPAAAEDFGDGYVLLPARERTKHRVPQAHADAIRAYISKCRGQEDSELDQWDVRIARWSRLGLPNGQIARSVWKECERNEDTVRRSRNVKFNLNGQTSIGEVEYFLMVKVIADGPVQALALVRPYTRPDAALLERSSQTVWAINVKNIQTVVGMCPMPQASLHAASMQSGYFLIEKLGLDILYMDGTRETIEHEEDDD</sequence>
<name>A0A165QI73_9APHY</name>
<evidence type="ECO:0000256" key="1">
    <source>
        <dbReference type="SAM" id="MobiDB-lite"/>
    </source>
</evidence>
<evidence type="ECO:0000313" key="3">
    <source>
        <dbReference type="Proteomes" id="UP000076727"/>
    </source>
</evidence>
<feature type="compositionally biased region" description="Basic and acidic residues" evidence="1">
    <location>
        <begin position="236"/>
        <end position="256"/>
    </location>
</feature>
<keyword evidence="3" id="KW-1185">Reference proteome</keyword>
<dbReference type="Proteomes" id="UP000076727">
    <property type="component" value="Unassembled WGS sequence"/>
</dbReference>
<dbReference type="PANTHER" id="PTHR46579">
    <property type="entry name" value="F5/8 TYPE C DOMAIN-CONTAINING PROTEIN-RELATED"/>
    <property type="match status" value="1"/>
</dbReference>
<gene>
    <name evidence="2" type="ORF">DAEQUDRAFT_756881</name>
</gene>
<dbReference type="OrthoDB" id="2669721at2759"/>
<feature type="region of interest" description="Disordered" evidence="1">
    <location>
        <begin position="174"/>
        <end position="265"/>
    </location>
</feature>
<organism evidence="2 3">
    <name type="scientific">Daedalea quercina L-15889</name>
    <dbReference type="NCBI Taxonomy" id="1314783"/>
    <lineage>
        <taxon>Eukaryota</taxon>
        <taxon>Fungi</taxon>
        <taxon>Dikarya</taxon>
        <taxon>Basidiomycota</taxon>
        <taxon>Agaricomycotina</taxon>
        <taxon>Agaricomycetes</taxon>
        <taxon>Polyporales</taxon>
        <taxon>Fomitopsis</taxon>
    </lineage>
</organism>
<reference evidence="2 3" key="1">
    <citation type="journal article" date="2016" name="Mol. Biol. Evol.">
        <title>Comparative Genomics of Early-Diverging Mushroom-Forming Fungi Provides Insights into the Origins of Lignocellulose Decay Capabilities.</title>
        <authorList>
            <person name="Nagy L.G."/>
            <person name="Riley R."/>
            <person name="Tritt A."/>
            <person name="Adam C."/>
            <person name="Daum C."/>
            <person name="Floudas D."/>
            <person name="Sun H."/>
            <person name="Yadav J.S."/>
            <person name="Pangilinan J."/>
            <person name="Larsson K.H."/>
            <person name="Matsuura K."/>
            <person name="Barry K."/>
            <person name="Labutti K."/>
            <person name="Kuo R."/>
            <person name="Ohm R.A."/>
            <person name="Bhattacharya S.S."/>
            <person name="Shirouzu T."/>
            <person name="Yoshinaga Y."/>
            <person name="Martin F.M."/>
            <person name="Grigoriev I.V."/>
            <person name="Hibbett D.S."/>
        </authorList>
    </citation>
    <scope>NUCLEOTIDE SEQUENCE [LARGE SCALE GENOMIC DNA]</scope>
    <source>
        <strain evidence="2 3">L-15889</strain>
    </source>
</reference>
<feature type="region of interest" description="Disordered" evidence="1">
    <location>
        <begin position="91"/>
        <end position="130"/>
    </location>
</feature>
<protein>
    <recommendedName>
        <fullName evidence="4">Transposase domain-containing protein</fullName>
    </recommendedName>
</protein>
<dbReference type="EMBL" id="KV429057">
    <property type="protein sequence ID" value="KZT69500.1"/>
    <property type="molecule type" value="Genomic_DNA"/>
</dbReference>
<evidence type="ECO:0000313" key="2">
    <source>
        <dbReference type="EMBL" id="KZT69500.1"/>
    </source>
</evidence>
<accession>A0A165QI73</accession>
<dbReference type="PANTHER" id="PTHR46579:SF1">
    <property type="entry name" value="F5_8 TYPE C DOMAIN-CONTAINING PROTEIN"/>
    <property type="match status" value="1"/>
</dbReference>